<reference evidence="6 7" key="1">
    <citation type="submission" date="2018-11" db="EMBL/GenBank/DDBJ databases">
        <title>Gordonia insulae sp. nov., isolated from an island soil.</title>
        <authorList>
            <person name="Kim Y.S."/>
            <person name="Kim S.B."/>
        </authorList>
    </citation>
    <scope>NUCLEOTIDE SEQUENCE [LARGE SCALE GENOMIC DNA]</scope>
    <source>
        <strain evidence="6 7">MMS17-SY073</strain>
    </source>
</reference>
<evidence type="ECO:0000313" key="7">
    <source>
        <dbReference type="Proteomes" id="UP000271469"/>
    </source>
</evidence>
<dbReference type="InterPro" id="IPR000683">
    <property type="entry name" value="Gfo/Idh/MocA-like_OxRdtase_N"/>
</dbReference>
<dbReference type="InterPro" id="IPR055170">
    <property type="entry name" value="GFO_IDH_MocA-like_dom"/>
</dbReference>
<evidence type="ECO:0000259" key="4">
    <source>
        <dbReference type="Pfam" id="PF01408"/>
    </source>
</evidence>
<evidence type="ECO:0000259" key="5">
    <source>
        <dbReference type="Pfam" id="PF22725"/>
    </source>
</evidence>
<protein>
    <submittedName>
        <fullName evidence="6">Scyllo-inositol 2-dehydrogenase (NAD(+))</fullName>
        <ecNumber evidence="6">1.1.1.370</ecNumber>
    </submittedName>
</protein>
<dbReference type="Gene3D" id="3.40.50.720">
    <property type="entry name" value="NAD(P)-binding Rossmann-like Domain"/>
    <property type="match status" value="1"/>
</dbReference>
<dbReference type="Pfam" id="PF22725">
    <property type="entry name" value="GFO_IDH_MocA_C3"/>
    <property type="match status" value="1"/>
</dbReference>
<proteinExistence type="inferred from homology"/>
<dbReference type="GO" id="GO:0000166">
    <property type="term" value="F:nucleotide binding"/>
    <property type="evidence" value="ECO:0007669"/>
    <property type="project" value="InterPro"/>
</dbReference>
<feature type="compositionally biased region" description="Polar residues" evidence="3">
    <location>
        <begin position="230"/>
        <end position="253"/>
    </location>
</feature>
<dbReference type="GO" id="GO:0016491">
    <property type="term" value="F:oxidoreductase activity"/>
    <property type="evidence" value="ECO:0007669"/>
    <property type="project" value="UniProtKB-KW"/>
</dbReference>
<dbReference type="PANTHER" id="PTHR42840:SF3">
    <property type="entry name" value="BINDING ROSSMANN FOLD OXIDOREDUCTASE, PUTATIVE (AFU_ORTHOLOGUE AFUA_2G10240)-RELATED"/>
    <property type="match status" value="1"/>
</dbReference>
<dbReference type="Gene3D" id="3.30.360.10">
    <property type="entry name" value="Dihydrodipicolinate Reductase, domain 2"/>
    <property type="match status" value="1"/>
</dbReference>
<dbReference type="PANTHER" id="PTHR42840">
    <property type="entry name" value="NAD(P)-BINDING ROSSMANN-FOLD SUPERFAMILY PROTEIN-RELATED"/>
    <property type="match status" value="1"/>
</dbReference>
<dbReference type="EMBL" id="CP033972">
    <property type="protein sequence ID" value="AZG48464.1"/>
    <property type="molecule type" value="Genomic_DNA"/>
</dbReference>
<dbReference type="Proteomes" id="UP000271469">
    <property type="component" value="Chromosome"/>
</dbReference>
<feature type="domain" description="GFO/IDH/MocA-like oxidoreductase" evidence="5">
    <location>
        <begin position="148"/>
        <end position="300"/>
    </location>
</feature>
<sequence>MTTSTSPTATASRIGAVAPVRVATIGAGRIGTSHTELIARHVPGAVVAAVADPVDGAADRLAAAVGADLATTDIEAVLASSDVDAVLITAPARSHSELVCRAAAAGKHVFCEKPMAVTLDEADRAIAAAADAGVILQVGFNRRFAPGFAAARRAVDDGRVGTPQLLRSLTRDPGPWQADPARVPQWTIFLETLIHDFDTLCFLNPGARPVSVHAFADALIRPDAKESGASEATGNVSGASEATGNVSGASEATGNVSGHLDTAIVTITFDNGAMATAEANFSALYGYDVRGEVFGSAGMATTGSGRTTDMTFYGAAGVEIETARRDTILLHEAYVGELTAFVEAVRGASSAVVGGADARTALQIALAAIRSVETGTTVRIDEVG</sequence>
<dbReference type="SUPFAM" id="SSF55347">
    <property type="entry name" value="Glyceraldehyde-3-phosphate dehydrogenase-like, C-terminal domain"/>
    <property type="match status" value="1"/>
</dbReference>
<feature type="region of interest" description="Disordered" evidence="3">
    <location>
        <begin position="226"/>
        <end position="253"/>
    </location>
</feature>
<dbReference type="Pfam" id="PF01408">
    <property type="entry name" value="GFO_IDH_MocA"/>
    <property type="match status" value="1"/>
</dbReference>
<dbReference type="KEGG" id="gom:D7316_05081"/>
<keyword evidence="7" id="KW-1185">Reference proteome</keyword>
<dbReference type="OrthoDB" id="256869at2"/>
<dbReference type="SUPFAM" id="SSF51735">
    <property type="entry name" value="NAD(P)-binding Rossmann-fold domains"/>
    <property type="match status" value="1"/>
</dbReference>
<dbReference type="AlphaFoldDB" id="A0A3G8JTI9"/>
<comment type="similarity">
    <text evidence="1">Belongs to the Gfo/Idh/MocA family.</text>
</comment>
<dbReference type="RefSeq" id="WP_124710663.1">
    <property type="nucleotide sequence ID" value="NZ_CP033972.1"/>
</dbReference>
<evidence type="ECO:0000313" key="6">
    <source>
        <dbReference type="EMBL" id="AZG48464.1"/>
    </source>
</evidence>
<dbReference type="EC" id="1.1.1.370" evidence="6"/>
<evidence type="ECO:0000256" key="3">
    <source>
        <dbReference type="SAM" id="MobiDB-lite"/>
    </source>
</evidence>
<evidence type="ECO:0000256" key="2">
    <source>
        <dbReference type="ARBA" id="ARBA00023002"/>
    </source>
</evidence>
<accession>A0A3G8JTI9</accession>
<feature type="domain" description="Gfo/Idh/MocA-like oxidoreductase N-terminal" evidence="4">
    <location>
        <begin position="20"/>
        <end position="140"/>
    </location>
</feature>
<gene>
    <name evidence="6" type="primary">iolX_2</name>
    <name evidence="6" type="ORF">D7316_05081</name>
</gene>
<name>A0A3G8JTI9_9ACTN</name>
<evidence type="ECO:0000256" key="1">
    <source>
        <dbReference type="ARBA" id="ARBA00010928"/>
    </source>
</evidence>
<organism evidence="6 7">
    <name type="scientific">Gordonia insulae</name>
    <dbReference type="NCBI Taxonomy" id="2420509"/>
    <lineage>
        <taxon>Bacteria</taxon>
        <taxon>Bacillati</taxon>
        <taxon>Actinomycetota</taxon>
        <taxon>Actinomycetes</taxon>
        <taxon>Mycobacteriales</taxon>
        <taxon>Gordoniaceae</taxon>
        <taxon>Gordonia</taxon>
    </lineage>
</organism>
<dbReference type="InterPro" id="IPR036291">
    <property type="entry name" value="NAD(P)-bd_dom_sf"/>
</dbReference>
<keyword evidence="2 6" id="KW-0560">Oxidoreductase</keyword>